<keyword evidence="5" id="KW-0813">Transport</keyword>
<comment type="similarity">
    <text evidence="3">Belongs to the complex I NDUFA5 subunit family.</text>
</comment>
<evidence type="ECO:0000256" key="7">
    <source>
        <dbReference type="ARBA" id="ARBA00022792"/>
    </source>
</evidence>
<keyword evidence="6" id="KW-0679">Respiratory chain</keyword>
<dbReference type="GO" id="GO:0022904">
    <property type="term" value="P:respiratory electron transport chain"/>
    <property type="evidence" value="ECO:0007669"/>
    <property type="project" value="InterPro"/>
</dbReference>
<accession>T1IS55</accession>
<dbReference type="PANTHER" id="PTHR12653:SF0">
    <property type="entry name" value="NADH DEHYDROGENASE [UBIQUINONE] 1 ALPHA SUBCOMPLEX SUBUNIT 5"/>
    <property type="match status" value="1"/>
</dbReference>
<evidence type="ECO:0000256" key="5">
    <source>
        <dbReference type="ARBA" id="ARBA00022448"/>
    </source>
</evidence>
<dbReference type="InterPro" id="IPR006806">
    <property type="entry name" value="NDUFA5"/>
</dbReference>
<evidence type="ECO:0000256" key="3">
    <source>
        <dbReference type="ARBA" id="ARBA00010261"/>
    </source>
</evidence>
<evidence type="ECO:0000256" key="1">
    <source>
        <dbReference type="ARBA" id="ARBA00003195"/>
    </source>
</evidence>
<evidence type="ECO:0000313" key="12">
    <source>
        <dbReference type="Proteomes" id="UP000014500"/>
    </source>
</evidence>
<dbReference type="AlphaFoldDB" id="T1IS55"/>
<evidence type="ECO:0000256" key="9">
    <source>
        <dbReference type="ARBA" id="ARBA00023128"/>
    </source>
</evidence>
<keyword evidence="9" id="KW-0496">Mitochondrion</keyword>
<evidence type="ECO:0000256" key="2">
    <source>
        <dbReference type="ARBA" id="ARBA00004443"/>
    </source>
</evidence>
<keyword evidence="12" id="KW-1185">Reference proteome</keyword>
<evidence type="ECO:0000256" key="8">
    <source>
        <dbReference type="ARBA" id="ARBA00022982"/>
    </source>
</evidence>
<reference evidence="12" key="1">
    <citation type="submission" date="2011-05" db="EMBL/GenBank/DDBJ databases">
        <authorList>
            <person name="Richards S.R."/>
            <person name="Qu J."/>
            <person name="Jiang H."/>
            <person name="Jhangiani S.N."/>
            <person name="Agravi P."/>
            <person name="Goodspeed R."/>
            <person name="Gross S."/>
            <person name="Mandapat C."/>
            <person name="Jackson L."/>
            <person name="Mathew T."/>
            <person name="Pu L."/>
            <person name="Thornton R."/>
            <person name="Saada N."/>
            <person name="Wilczek-Boney K.B."/>
            <person name="Lee S."/>
            <person name="Kovar C."/>
            <person name="Wu Y."/>
            <person name="Scherer S.E."/>
            <person name="Worley K.C."/>
            <person name="Muzny D.M."/>
            <person name="Gibbs R."/>
        </authorList>
    </citation>
    <scope>NUCLEOTIDE SEQUENCE</scope>
    <source>
        <strain evidence="12">Brora</strain>
    </source>
</reference>
<dbReference type="GO" id="GO:0005743">
    <property type="term" value="C:mitochondrial inner membrane"/>
    <property type="evidence" value="ECO:0007669"/>
    <property type="project" value="UniProtKB-SubCell"/>
</dbReference>
<comment type="subcellular location">
    <subcellularLocation>
        <location evidence="2">Mitochondrion inner membrane</location>
        <topology evidence="2">Peripheral membrane protein</topology>
        <orientation evidence="2">Matrix side</orientation>
    </subcellularLocation>
</comment>
<evidence type="ECO:0000256" key="10">
    <source>
        <dbReference type="ARBA" id="ARBA00023136"/>
    </source>
</evidence>
<evidence type="ECO:0000313" key="11">
    <source>
        <dbReference type="EnsemblMetazoa" id="SMAR003918-PA"/>
    </source>
</evidence>
<keyword evidence="10" id="KW-0472">Membrane</keyword>
<dbReference type="Proteomes" id="UP000014500">
    <property type="component" value="Unassembled WGS sequence"/>
</dbReference>
<sequence length="114" mass="13041">MNKSVNGLTPETTVTKMAGVLKKATGLTGIAVSTKPHYALSVIYNKTLNSELWRNYLPIHRIEPNVEQIEGKVSGGHVEEIIIQAENELMLSRRFFEWKPWENLIREPPAKQWK</sequence>
<dbReference type="PhylomeDB" id="T1IS55"/>
<comment type="subunit">
    <text evidence="4">Complex I is composed of 45 different subunits.</text>
</comment>
<keyword evidence="8" id="KW-0249">Electron transport</keyword>
<proteinExistence type="inferred from homology"/>
<organism evidence="11 12">
    <name type="scientific">Strigamia maritima</name>
    <name type="common">European centipede</name>
    <name type="synonym">Geophilus maritimus</name>
    <dbReference type="NCBI Taxonomy" id="126957"/>
    <lineage>
        <taxon>Eukaryota</taxon>
        <taxon>Metazoa</taxon>
        <taxon>Ecdysozoa</taxon>
        <taxon>Arthropoda</taxon>
        <taxon>Myriapoda</taxon>
        <taxon>Chilopoda</taxon>
        <taxon>Pleurostigmophora</taxon>
        <taxon>Geophilomorpha</taxon>
        <taxon>Linotaeniidae</taxon>
        <taxon>Strigamia</taxon>
    </lineage>
</organism>
<dbReference type="EnsemblMetazoa" id="SMAR003918-RA">
    <property type="protein sequence ID" value="SMAR003918-PA"/>
    <property type="gene ID" value="SMAR003918"/>
</dbReference>
<protein>
    <recommendedName>
        <fullName evidence="13">NADH dehydrogenase [ubiquinone] 1 alpha subcomplex subunit 5</fullName>
    </recommendedName>
</protein>
<comment type="function">
    <text evidence="1">Accessory subunit of the mitochondrial membrane respiratory chain NADH dehydrogenase (Complex I), that is believed not to be involved in catalysis. Complex I functions in the transfer of electrons from NADH to the respiratory chain. The immediate electron acceptor for the enzyme is believed to be ubiquinone.</text>
</comment>
<evidence type="ECO:0008006" key="13">
    <source>
        <dbReference type="Google" id="ProtNLM"/>
    </source>
</evidence>
<dbReference type="HOGENOM" id="CLU_099943_2_0_1"/>
<name>T1IS55_STRMM</name>
<dbReference type="eggNOG" id="KOG3365">
    <property type="taxonomic scope" value="Eukaryota"/>
</dbReference>
<dbReference type="PANTHER" id="PTHR12653">
    <property type="entry name" value="NADH-UBIQUINONE OXIDOREDUCTASE 13 KD-B SUBUNIT"/>
    <property type="match status" value="1"/>
</dbReference>
<reference evidence="11" key="2">
    <citation type="submission" date="2015-02" db="UniProtKB">
        <authorList>
            <consortium name="EnsemblMetazoa"/>
        </authorList>
    </citation>
    <scope>IDENTIFICATION</scope>
</reference>
<evidence type="ECO:0000256" key="6">
    <source>
        <dbReference type="ARBA" id="ARBA00022660"/>
    </source>
</evidence>
<dbReference type="EMBL" id="JH431422">
    <property type="status" value="NOT_ANNOTATED_CDS"/>
    <property type="molecule type" value="Genomic_DNA"/>
</dbReference>
<dbReference type="OMA" id="GIHQAEN"/>
<keyword evidence="7" id="KW-0999">Mitochondrion inner membrane</keyword>
<dbReference type="STRING" id="126957.T1IS55"/>
<evidence type="ECO:0000256" key="4">
    <source>
        <dbReference type="ARBA" id="ARBA00011533"/>
    </source>
</evidence>